<dbReference type="AlphaFoldDB" id="A0AAN7C849"/>
<evidence type="ECO:0000256" key="3">
    <source>
        <dbReference type="ARBA" id="ARBA00045385"/>
    </source>
</evidence>
<dbReference type="InterPro" id="IPR016072">
    <property type="entry name" value="Skp1_comp_dimer"/>
</dbReference>
<accession>A0AAN7C849</accession>
<comment type="pathway">
    <text evidence="4">Protein modification; protein ubiquitination.</text>
</comment>
<organism evidence="8 9">
    <name type="scientific">Achaetomium macrosporum</name>
    <dbReference type="NCBI Taxonomy" id="79813"/>
    <lineage>
        <taxon>Eukaryota</taxon>
        <taxon>Fungi</taxon>
        <taxon>Dikarya</taxon>
        <taxon>Ascomycota</taxon>
        <taxon>Pezizomycotina</taxon>
        <taxon>Sordariomycetes</taxon>
        <taxon>Sordariomycetidae</taxon>
        <taxon>Sordariales</taxon>
        <taxon>Chaetomiaceae</taxon>
        <taxon>Achaetomium</taxon>
    </lineage>
</organism>
<dbReference type="PANTHER" id="PTHR11165">
    <property type="entry name" value="SKP1"/>
    <property type="match status" value="1"/>
</dbReference>
<sequence length="192" mass="21729">MAANQTLRLQNMLNPESRVFEVDRVAAEHSTVIRTILEHFDESYLAENAIPILIDVSDDALAKVCEWVTHWKDLPKAADVVADYSKQGGTHGTANKAEETEEEGTENDVIDSPWNVVFFSGVDAKMLYEILITANYLDIKPLCNLCCEFIATIIRDKPIEEVCNILCIDMEFTITPEQGAAIRDKIIRDYYR</sequence>
<evidence type="ECO:0000313" key="9">
    <source>
        <dbReference type="Proteomes" id="UP001303760"/>
    </source>
</evidence>
<comment type="caution">
    <text evidence="8">The sequence shown here is derived from an EMBL/GenBank/DDBJ whole genome shotgun (WGS) entry which is preliminary data.</text>
</comment>
<comment type="function">
    <text evidence="3">Essential component of the SCF (SKP1-CUL1-F-box protein) E3 ubiquitin ligase complexes, which mediate the ubiquitination and subsequent proteasomal degradation of target proteins. Controls sulfur metabolite repression, probably by mediating the inactivation or degradation of the metR transcription factor.</text>
</comment>
<comment type="similarity">
    <text evidence="1 4">Belongs to the SKP1 family.</text>
</comment>
<evidence type="ECO:0000259" key="6">
    <source>
        <dbReference type="Pfam" id="PF01466"/>
    </source>
</evidence>
<dbReference type="InterPro" id="IPR001232">
    <property type="entry name" value="SKP1-like"/>
</dbReference>
<gene>
    <name evidence="8" type="ORF">C8A03DRAFT_16393</name>
</gene>
<feature type="domain" description="SKP1 component POZ" evidence="7">
    <location>
        <begin position="18"/>
        <end position="72"/>
    </location>
</feature>
<feature type="region of interest" description="Disordered" evidence="5">
    <location>
        <begin position="88"/>
        <end position="107"/>
    </location>
</feature>
<dbReference type="SMART" id="SM00512">
    <property type="entry name" value="Skp1"/>
    <property type="match status" value="1"/>
</dbReference>
<dbReference type="InterPro" id="IPR036296">
    <property type="entry name" value="SKP1-like_dim_sf"/>
</dbReference>
<dbReference type="Pfam" id="PF03931">
    <property type="entry name" value="Skp1_POZ"/>
    <property type="match status" value="1"/>
</dbReference>
<reference evidence="8" key="2">
    <citation type="submission" date="2023-05" db="EMBL/GenBank/DDBJ databases">
        <authorList>
            <consortium name="Lawrence Berkeley National Laboratory"/>
            <person name="Steindorff A."/>
            <person name="Hensen N."/>
            <person name="Bonometti L."/>
            <person name="Westerberg I."/>
            <person name="Brannstrom I.O."/>
            <person name="Guillou S."/>
            <person name="Cros-Aarteil S."/>
            <person name="Calhoun S."/>
            <person name="Haridas S."/>
            <person name="Kuo A."/>
            <person name="Mondo S."/>
            <person name="Pangilinan J."/>
            <person name="Riley R."/>
            <person name="Labutti K."/>
            <person name="Andreopoulos B."/>
            <person name="Lipzen A."/>
            <person name="Chen C."/>
            <person name="Yanf M."/>
            <person name="Daum C."/>
            <person name="Ng V."/>
            <person name="Clum A."/>
            <person name="Ohm R."/>
            <person name="Martin F."/>
            <person name="Silar P."/>
            <person name="Natvig D."/>
            <person name="Lalanne C."/>
            <person name="Gautier V."/>
            <person name="Ament-Velasquez S.L."/>
            <person name="Kruys A."/>
            <person name="Hutchinson M.I."/>
            <person name="Powell A.J."/>
            <person name="Barry K."/>
            <person name="Miller A.N."/>
            <person name="Grigoriev I.V."/>
            <person name="Debuchy R."/>
            <person name="Gladieux P."/>
            <person name="Thoren M.H."/>
            <person name="Johannesson H."/>
        </authorList>
    </citation>
    <scope>NUCLEOTIDE SEQUENCE</scope>
    <source>
        <strain evidence="8">CBS 532.94</strain>
    </source>
</reference>
<reference evidence="8" key="1">
    <citation type="journal article" date="2023" name="Mol. Phylogenet. Evol.">
        <title>Genome-scale phylogeny and comparative genomics of the fungal order Sordariales.</title>
        <authorList>
            <person name="Hensen N."/>
            <person name="Bonometti L."/>
            <person name="Westerberg I."/>
            <person name="Brannstrom I.O."/>
            <person name="Guillou S."/>
            <person name="Cros-Aarteil S."/>
            <person name="Calhoun S."/>
            <person name="Haridas S."/>
            <person name="Kuo A."/>
            <person name="Mondo S."/>
            <person name="Pangilinan J."/>
            <person name="Riley R."/>
            <person name="LaButti K."/>
            <person name="Andreopoulos B."/>
            <person name="Lipzen A."/>
            <person name="Chen C."/>
            <person name="Yan M."/>
            <person name="Daum C."/>
            <person name="Ng V."/>
            <person name="Clum A."/>
            <person name="Steindorff A."/>
            <person name="Ohm R.A."/>
            <person name="Martin F."/>
            <person name="Silar P."/>
            <person name="Natvig D.O."/>
            <person name="Lalanne C."/>
            <person name="Gautier V."/>
            <person name="Ament-Velasquez S.L."/>
            <person name="Kruys A."/>
            <person name="Hutchinson M.I."/>
            <person name="Powell A.J."/>
            <person name="Barry K."/>
            <person name="Miller A.N."/>
            <person name="Grigoriev I.V."/>
            <person name="Debuchy R."/>
            <person name="Gladieux P."/>
            <person name="Hiltunen Thoren M."/>
            <person name="Johannesson H."/>
        </authorList>
    </citation>
    <scope>NUCLEOTIDE SEQUENCE</scope>
    <source>
        <strain evidence="8">CBS 532.94</strain>
    </source>
</reference>
<evidence type="ECO:0000259" key="7">
    <source>
        <dbReference type="Pfam" id="PF03931"/>
    </source>
</evidence>
<dbReference type="Proteomes" id="UP001303760">
    <property type="component" value="Unassembled WGS sequence"/>
</dbReference>
<keyword evidence="2 4" id="KW-0833">Ubl conjugation pathway</keyword>
<feature type="domain" description="SKP1 component dimerisation" evidence="6">
    <location>
        <begin position="140"/>
        <end position="185"/>
    </location>
</feature>
<dbReference type="EMBL" id="MU860160">
    <property type="protein sequence ID" value="KAK4237015.1"/>
    <property type="molecule type" value="Genomic_DNA"/>
</dbReference>
<evidence type="ECO:0000256" key="4">
    <source>
        <dbReference type="PIRNR" id="PIRNR028729"/>
    </source>
</evidence>
<evidence type="ECO:0000256" key="1">
    <source>
        <dbReference type="ARBA" id="ARBA00009993"/>
    </source>
</evidence>
<dbReference type="InterPro" id="IPR016073">
    <property type="entry name" value="Skp1_comp_POZ"/>
</dbReference>
<dbReference type="GO" id="GO:0006511">
    <property type="term" value="P:ubiquitin-dependent protein catabolic process"/>
    <property type="evidence" value="ECO:0007669"/>
    <property type="project" value="InterPro"/>
</dbReference>
<dbReference type="SUPFAM" id="SSF54695">
    <property type="entry name" value="POZ domain"/>
    <property type="match status" value="1"/>
</dbReference>
<dbReference type="InterPro" id="IPR016897">
    <property type="entry name" value="SKP1"/>
</dbReference>
<dbReference type="InterPro" id="IPR011333">
    <property type="entry name" value="SKP1/BTB/POZ_sf"/>
</dbReference>
<protein>
    <recommendedName>
        <fullName evidence="4">E3 ubiquitin ligase complex SCF subunit</fullName>
    </recommendedName>
</protein>
<name>A0AAN7C849_9PEZI</name>
<dbReference type="SUPFAM" id="SSF81382">
    <property type="entry name" value="Skp1 dimerisation domain-like"/>
    <property type="match status" value="1"/>
</dbReference>
<evidence type="ECO:0000256" key="5">
    <source>
        <dbReference type="SAM" id="MobiDB-lite"/>
    </source>
</evidence>
<evidence type="ECO:0000256" key="2">
    <source>
        <dbReference type="ARBA" id="ARBA00022786"/>
    </source>
</evidence>
<keyword evidence="9" id="KW-1185">Reference proteome</keyword>
<dbReference type="Pfam" id="PF01466">
    <property type="entry name" value="Skp1"/>
    <property type="match status" value="1"/>
</dbReference>
<proteinExistence type="inferred from homology"/>
<evidence type="ECO:0000313" key="8">
    <source>
        <dbReference type="EMBL" id="KAK4237015.1"/>
    </source>
</evidence>
<comment type="subunit">
    <text evidence="4">Component of the SCF (SKP1-CUL1-F-box protein) E3 ubiquitin ligase complexes.</text>
</comment>
<dbReference type="PIRSF" id="PIRSF028729">
    <property type="entry name" value="E3_ubiquit_lig_SCF_Skp"/>
    <property type="match status" value="1"/>
</dbReference>
<dbReference type="Gene3D" id="3.30.710.10">
    <property type="entry name" value="Potassium Channel Kv1.1, Chain A"/>
    <property type="match status" value="1"/>
</dbReference>